<evidence type="ECO:0000256" key="1">
    <source>
        <dbReference type="SAM" id="MobiDB-lite"/>
    </source>
</evidence>
<sequence length="1511" mass="165951">MSAESEEFAGRIVGHLCARLTDRSALGVIAEDLPPLDVDALVGVIAEEAKAGARGPLRLAILGGAKPRRKRRKTAKLELTTDPLVANKWRNDDAAGDGARSIVVVLGPTAKLNSLRTALRPLRAKELRGEIARVASEWLEQPERGHFWRALAERSRDVPTATLLEYVAPLEASAKRPAKLLELEARGVWRMGLLRSPKLTSSAGLGSAKKALRANVDFVRSLETLSDKNLERLVHASDNGDKLTRQDADKLLRFAASRERPALEGISLERARELLRTELPQTAEAYDEDQPRPARKERVEGDILALDLLLSGSKGAKKAAAAYQKLLEPSPDGEDQDQLKLGERVVLPQRREGSRQSVGLFGGLLTHDVWGGIAVATDAVDFVSATKMIAAGDANVHPFTPGAEDHVRGMIEKAVNRRMIEPAALEAFDEYAERRATLLSSQLALLDHPLLALAADKKLCAEVGLMLDAYGRALKLVKEAADILQRRGNLEPARRLIARMLSLDIAFVRAGKAWFAVAAPTHPFHLWRLHALIEVFADDLDELRKIGPEELEDLVTDPHTATPHVVLSRFAADGGAIEHTSTLIAAGSYGALPMFAEPKARQRGTFKSKALAALADRLMRLMPHAAIGLRVTLVDPPSVAGALDRLLNLKNPLDDELPVPLHATVLRTRQAPDATDEEDDKLGTLARELVDAGGTLQVYPAVPSLADVEAHLRDRPAHLLALFDPGQAEVVKLSAPRPRLSPLTLPRSYFYDDFDDRIDVIVSGDIPLFGSYHELFCRTIDAPTSDILGRRSGASQSRKELERITNSAVWVSVLDQGIEPTFRIKGAERLDWRQDGGRDVVTVTAHHETVEHLVHDALRLAGLPTTEQSVKRTLKELFNLSGEAVLGLLRAQIGVSLVEPRFAKGLIGTLIAARWYLRAHPEALLISLDEKTSRRWILGVASDDRHGDLLGVRMSDAGPVLEAIEVKTYEDADAVVKVRAKGIEGEAVTQVDQTIAVLRHIIGLDDDGTAVARARESILKDQLYRAVAARPYSADRRSRLVRTLEELFKTGPAELLGLIFSVKIAPGEVSVSPDAPKYRRSPGKNTVGYVEIIEAGELPKRSRPKSTKLKTDASGPEPGSSPGSSAKSKSKSKKRSSQRKRSSAVQPDEDIRVHIGESPTGGEVTWAPHDEEHPLNNFGLLVTGDSGAGKTQILRAIIHAVTQAGVPVCAFDYKNDYADPEFSELVGLDVYNVDRQGLPFNPLELAGDETGRAQPIRHIHEIAQILKRVFSLGDQMEARLRKAMQRAYEARGIKARVWIDVDDAPAPPSFDEVIEQLESTGKNEKLLNRLSPLFDLGLFPSSEDAESTFDELLERSVALQLNGLPHDNIKQALSEFIIVRLHAHALRGEQPRRLRRLLVFDEAWRVKESTRLHQLAREGRAFGIGIALGTQFPGDIPDNLSGNLATQLFLQNQNSEHVKSVVRTLLGARSGRGVRSLETQIKQLQKYEGFFRNQQYTPYTFVTTLPHFKRV</sequence>
<dbReference type="STRING" id="391625.PPSIR1_38444"/>
<keyword evidence="3" id="KW-1185">Reference proteome</keyword>
<name>A6G8L2_9BACT</name>
<dbReference type="Gene3D" id="3.40.50.300">
    <property type="entry name" value="P-loop containing nucleotide triphosphate hydrolases"/>
    <property type="match status" value="2"/>
</dbReference>
<evidence type="ECO:0000313" key="3">
    <source>
        <dbReference type="Proteomes" id="UP000005801"/>
    </source>
</evidence>
<feature type="compositionally biased region" description="Low complexity" evidence="1">
    <location>
        <begin position="1113"/>
        <end position="1127"/>
    </location>
</feature>
<dbReference type="Proteomes" id="UP000005801">
    <property type="component" value="Unassembled WGS sequence"/>
</dbReference>
<dbReference type="PROSITE" id="PS00675">
    <property type="entry name" value="SIGMA54_INTERACT_1"/>
    <property type="match status" value="1"/>
</dbReference>
<dbReference type="InterPro" id="IPR025662">
    <property type="entry name" value="Sigma_54_int_dom_ATP-bd_1"/>
</dbReference>
<dbReference type="eggNOG" id="COG0433">
    <property type="taxonomic scope" value="Bacteria"/>
</dbReference>
<organism evidence="2 3">
    <name type="scientific">Plesiocystis pacifica SIR-1</name>
    <dbReference type="NCBI Taxonomy" id="391625"/>
    <lineage>
        <taxon>Bacteria</taxon>
        <taxon>Pseudomonadati</taxon>
        <taxon>Myxococcota</taxon>
        <taxon>Polyangia</taxon>
        <taxon>Nannocystales</taxon>
        <taxon>Nannocystaceae</taxon>
        <taxon>Plesiocystis</taxon>
    </lineage>
</organism>
<feature type="region of interest" description="Disordered" evidence="1">
    <location>
        <begin position="1098"/>
        <end position="1163"/>
    </location>
</feature>
<dbReference type="PANTHER" id="PTHR30121:SF6">
    <property type="entry name" value="SLR6007 PROTEIN"/>
    <property type="match status" value="1"/>
</dbReference>
<dbReference type="InterPro" id="IPR051162">
    <property type="entry name" value="T4SS_component"/>
</dbReference>
<gene>
    <name evidence="2" type="ORF">PPSIR1_38444</name>
</gene>
<dbReference type="SUPFAM" id="SSF52540">
    <property type="entry name" value="P-loop containing nucleoside triphosphate hydrolases"/>
    <property type="match status" value="1"/>
</dbReference>
<comment type="caution">
    <text evidence="2">The sequence shown here is derived from an EMBL/GenBank/DDBJ whole genome shotgun (WGS) entry which is preliminary data.</text>
</comment>
<dbReference type="PANTHER" id="PTHR30121">
    <property type="entry name" value="UNCHARACTERIZED PROTEIN YJGR-RELATED"/>
    <property type="match status" value="1"/>
</dbReference>
<proteinExistence type="predicted"/>
<reference evidence="2 3" key="1">
    <citation type="submission" date="2007-06" db="EMBL/GenBank/DDBJ databases">
        <authorList>
            <person name="Shimkets L."/>
            <person name="Ferriera S."/>
            <person name="Johnson J."/>
            <person name="Kravitz S."/>
            <person name="Beeson K."/>
            <person name="Sutton G."/>
            <person name="Rogers Y.-H."/>
            <person name="Friedman R."/>
            <person name="Frazier M."/>
            <person name="Venter J.C."/>
        </authorList>
    </citation>
    <scope>NUCLEOTIDE SEQUENCE [LARGE SCALE GENOMIC DNA]</scope>
    <source>
        <strain evidence="2 3">SIR-1</strain>
    </source>
</reference>
<evidence type="ECO:0008006" key="4">
    <source>
        <dbReference type="Google" id="ProtNLM"/>
    </source>
</evidence>
<accession>A6G8L2</accession>
<dbReference type="InterPro" id="IPR027417">
    <property type="entry name" value="P-loop_NTPase"/>
</dbReference>
<feature type="compositionally biased region" description="Basic residues" evidence="1">
    <location>
        <begin position="1128"/>
        <end position="1142"/>
    </location>
</feature>
<protein>
    <recommendedName>
        <fullName evidence="4">Helicase HerA central domain-containing protein</fullName>
    </recommendedName>
</protein>
<evidence type="ECO:0000313" key="2">
    <source>
        <dbReference type="EMBL" id="EDM77789.1"/>
    </source>
</evidence>
<dbReference type="EMBL" id="ABCS01000040">
    <property type="protein sequence ID" value="EDM77789.1"/>
    <property type="molecule type" value="Genomic_DNA"/>
</dbReference>